<dbReference type="AlphaFoldDB" id="A0A4Z0P6C5"/>
<organism evidence="1 2">
    <name type="scientific">Hymenobacter fodinae</name>
    <dbReference type="NCBI Taxonomy" id="2510796"/>
    <lineage>
        <taxon>Bacteria</taxon>
        <taxon>Pseudomonadati</taxon>
        <taxon>Bacteroidota</taxon>
        <taxon>Cytophagia</taxon>
        <taxon>Cytophagales</taxon>
        <taxon>Hymenobacteraceae</taxon>
        <taxon>Hymenobacter</taxon>
    </lineage>
</organism>
<reference evidence="1 2" key="1">
    <citation type="submission" date="2019-04" db="EMBL/GenBank/DDBJ databases">
        <authorList>
            <person name="Feng G."/>
            <person name="Zhang J."/>
            <person name="Zhu H."/>
        </authorList>
    </citation>
    <scope>NUCLEOTIDE SEQUENCE [LARGE SCALE GENOMIC DNA]</scope>
    <source>
        <strain evidence="1 2">92R-1</strain>
    </source>
</reference>
<accession>A0A4Z0P6C5</accession>
<dbReference type="RefSeq" id="WP_135432981.1">
    <property type="nucleotide sequence ID" value="NZ_SRLA01000002.1"/>
</dbReference>
<dbReference type="Proteomes" id="UP000298337">
    <property type="component" value="Unassembled WGS sequence"/>
</dbReference>
<evidence type="ECO:0000313" key="2">
    <source>
        <dbReference type="Proteomes" id="UP000298337"/>
    </source>
</evidence>
<gene>
    <name evidence="1" type="ORF">EU556_07950</name>
</gene>
<keyword evidence="2" id="KW-1185">Reference proteome</keyword>
<protein>
    <submittedName>
        <fullName evidence="1">Uncharacterized protein</fullName>
    </submittedName>
</protein>
<dbReference type="OrthoDB" id="885213at2"/>
<dbReference type="EMBL" id="SRLA01000002">
    <property type="protein sequence ID" value="TGE07679.1"/>
    <property type="molecule type" value="Genomic_DNA"/>
</dbReference>
<sequence>MQVPPIGPEASTIVECQQLLLKKLKSGEFAMSSSDKEGYRVLCYYHGAFLYAEIGDDGTGLSRLRNDEILLDYVWRKNSYKFVEKEGNYQRSYDLTDAERLERWQAVLTKLTPFTESGKQFVTRILAEFSALERE</sequence>
<evidence type="ECO:0000313" key="1">
    <source>
        <dbReference type="EMBL" id="TGE07679.1"/>
    </source>
</evidence>
<name>A0A4Z0P6C5_9BACT</name>
<comment type="caution">
    <text evidence="1">The sequence shown here is derived from an EMBL/GenBank/DDBJ whole genome shotgun (WGS) entry which is preliminary data.</text>
</comment>
<proteinExistence type="predicted"/>